<reference evidence="7" key="1">
    <citation type="submission" date="2024-04" db="EMBL/GenBank/DDBJ databases">
        <title>Salinicola lusitanus LLJ914,a marine bacterium isolated from the Okinawa Trough.</title>
        <authorList>
            <person name="Li J."/>
        </authorList>
    </citation>
    <scope>NUCLEOTIDE SEQUENCE [LARGE SCALE GENOMIC DNA]</scope>
</reference>
<feature type="region of interest" description="Disordered" evidence="5">
    <location>
        <begin position="1"/>
        <end position="23"/>
    </location>
</feature>
<organism evidence="6 7">
    <name type="scientific">Mugilogobius chulae</name>
    <name type="common">yellowstripe goby</name>
    <dbReference type="NCBI Taxonomy" id="88201"/>
    <lineage>
        <taxon>Eukaryota</taxon>
        <taxon>Metazoa</taxon>
        <taxon>Chordata</taxon>
        <taxon>Craniata</taxon>
        <taxon>Vertebrata</taxon>
        <taxon>Euteleostomi</taxon>
        <taxon>Actinopterygii</taxon>
        <taxon>Neopterygii</taxon>
        <taxon>Teleostei</taxon>
        <taxon>Neoteleostei</taxon>
        <taxon>Acanthomorphata</taxon>
        <taxon>Gobiaria</taxon>
        <taxon>Gobiiformes</taxon>
        <taxon>Gobioidei</taxon>
        <taxon>Gobiidae</taxon>
        <taxon>Gobionellinae</taxon>
        <taxon>Mugilogobius</taxon>
    </lineage>
</organism>
<dbReference type="PANTHER" id="PTHR14514:SF4">
    <property type="entry name" value="NESPRIN-2"/>
    <property type="match status" value="1"/>
</dbReference>
<evidence type="ECO:0000256" key="2">
    <source>
        <dbReference type="ARBA" id="ARBA00022553"/>
    </source>
</evidence>
<proteinExistence type="predicted"/>
<dbReference type="EMBL" id="JBBPFD010000020">
    <property type="protein sequence ID" value="KAK7884440.1"/>
    <property type="molecule type" value="Genomic_DNA"/>
</dbReference>
<dbReference type="AlphaFoldDB" id="A0AAW0N4B4"/>
<evidence type="ECO:0000256" key="4">
    <source>
        <dbReference type="ARBA" id="ARBA00023136"/>
    </source>
</evidence>
<accession>A0AAW0N4B4</accession>
<keyword evidence="3" id="KW-0677">Repeat</keyword>
<protein>
    <submittedName>
        <fullName evidence="6">Uncharacterized protein</fullName>
    </submittedName>
</protein>
<comment type="subcellular location">
    <subcellularLocation>
        <location evidence="1">Endomembrane system</location>
    </subcellularLocation>
</comment>
<keyword evidence="4" id="KW-0472">Membrane</keyword>
<evidence type="ECO:0000256" key="5">
    <source>
        <dbReference type="SAM" id="MobiDB-lite"/>
    </source>
</evidence>
<sequence>MSVEKGASSESSQTKPPMQKLCFSPEGSFAQAGTHLSALKSLCETLSPEDAHRLAQTQLRECETRLAAIQRQYSGEQDANAQETRYENCKRLLQAQLTKIEQAFRMFPQIL</sequence>
<comment type="caution">
    <text evidence="6">The sequence shown here is derived from an EMBL/GenBank/DDBJ whole genome shotgun (WGS) entry which is preliminary data.</text>
</comment>
<gene>
    <name evidence="6" type="ORF">WMY93_027563</name>
</gene>
<evidence type="ECO:0000313" key="6">
    <source>
        <dbReference type="EMBL" id="KAK7884440.1"/>
    </source>
</evidence>
<keyword evidence="2" id="KW-0597">Phosphoprotein</keyword>
<dbReference type="Proteomes" id="UP001460270">
    <property type="component" value="Unassembled WGS sequence"/>
</dbReference>
<dbReference type="PANTHER" id="PTHR14514">
    <property type="entry name" value="PKA ANCHORING PROTEIN"/>
    <property type="match status" value="1"/>
</dbReference>
<name>A0AAW0N4B4_9GOBI</name>
<evidence type="ECO:0000256" key="1">
    <source>
        <dbReference type="ARBA" id="ARBA00004308"/>
    </source>
</evidence>
<evidence type="ECO:0000313" key="7">
    <source>
        <dbReference type="Proteomes" id="UP001460270"/>
    </source>
</evidence>
<evidence type="ECO:0000256" key="3">
    <source>
        <dbReference type="ARBA" id="ARBA00022737"/>
    </source>
</evidence>
<keyword evidence="7" id="KW-1185">Reference proteome</keyword>